<reference evidence="5" key="2">
    <citation type="submission" date="2025-08" db="UniProtKB">
        <authorList>
            <consortium name="RefSeq"/>
        </authorList>
    </citation>
    <scope>IDENTIFICATION</scope>
    <source>
        <tissue evidence="5">Leaves</tissue>
    </source>
</reference>
<dbReference type="PANTHER" id="PTHR31236:SF32">
    <property type="entry name" value="BURP DOMAIN PROTEIN USPL1-LIKE"/>
    <property type="match status" value="1"/>
</dbReference>
<proteinExistence type="predicted"/>
<dbReference type="Proteomes" id="UP001652660">
    <property type="component" value="Chromosome 2c"/>
</dbReference>
<keyword evidence="4" id="KW-1185">Reference proteome</keyword>
<dbReference type="Pfam" id="PF03181">
    <property type="entry name" value="BURP"/>
    <property type="match status" value="1"/>
</dbReference>
<feature type="region of interest" description="Disordered" evidence="1">
    <location>
        <begin position="75"/>
        <end position="107"/>
    </location>
</feature>
<dbReference type="OrthoDB" id="1909293at2759"/>
<evidence type="ECO:0000256" key="2">
    <source>
        <dbReference type="SAM" id="SignalP"/>
    </source>
</evidence>
<dbReference type="InterPro" id="IPR004873">
    <property type="entry name" value="BURP_dom"/>
</dbReference>
<dbReference type="PROSITE" id="PS51277">
    <property type="entry name" value="BURP"/>
    <property type="match status" value="1"/>
</dbReference>
<feature type="domain" description="BURP" evidence="3">
    <location>
        <begin position="121"/>
        <end position="340"/>
    </location>
</feature>
<feature type="compositionally biased region" description="Basic and acidic residues" evidence="1">
    <location>
        <begin position="75"/>
        <end position="101"/>
    </location>
</feature>
<dbReference type="PANTHER" id="PTHR31236">
    <property type="entry name" value="BURP DOMAIN PROTEIN USPL1-LIKE"/>
    <property type="match status" value="1"/>
</dbReference>
<evidence type="ECO:0000313" key="4">
    <source>
        <dbReference type="Proteomes" id="UP001652660"/>
    </source>
</evidence>
<evidence type="ECO:0000259" key="3">
    <source>
        <dbReference type="PROSITE" id="PS51277"/>
    </source>
</evidence>
<keyword evidence="2" id="KW-0732">Signal</keyword>
<evidence type="ECO:0000313" key="5">
    <source>
        <dbReference type="RefSeq" id="XP_027112284.2"/>
    </source>
</evidence>
<protein>
    <submittedName>
        <fullName evidence="5">BURP domain-containing protein BNM2A-like</fullName>
    </submittedName>
</protein>
<sequence>MDLGSFACRIGHLFSLLILLGVHLQQGRPTEVHGEKWNKLTVSHDRNDASKQMDMHFSIVDSTTPKDPNVLRLHSMDVDDQEHNKKDDAQERETRTRDAQPHAHTSSHMMMNHMDLSTTVFFLLDDLKLGKTMPIYFPDRDLTSSSSPPLLSETEADDIPFSSQQLPNLLRLFSFSPGSPQAIAMEDTLRQCEIAPIKGDTKFCATSYESMINFAREILGSEANIQVLSTIHLTRSVAGVRQYTIIQVPRRVSAPKMAACHSMPYPYAVFFCHHQESESRVYRVSLYGENGERVEAIAVCHLDTSRWSPNHVSFRVLGIKPGTSPVCHFFPADNFVLVASTSSI</sequence>
<accession>A0A6P6WAL9</accession>
<organism evidence="4 5">
    <name type="scientific">Coffea arabica</name>
    <name type="common">Arabian coffee</name>
    <dbReference type="NCBI Taxonomy" id="13443"/>
    <lineage>
        <taxon>Eukaryota</taxon>
        <taxon>Viridiplantae</taxon>
        <taxon>Streptophyta</taxon>
        <taxon>Embryophyta</taxon>
        <taxon>Tracheophyta</taxon>
        <taxon>Spermatophyta</taxon>
        <taxon>Magnoliopsida</taxon>
        <taxon>eudicotyledons</taxon>
        <taxon>Gunneridae</taxon>
        <taxon>Pentapetalae</taxon>
        <taxon>asterids</taxon>
        <taxon>lamiids</taxon>
        <taxon>Gentianales</taxon>
        <taxon>Rubiaceae</taxon>
        <taxon>Ixoroideae</taxon>
        <taxon>Gardenieae complex</taxon>
        <taxon>Bertiereae - Coffeeae clade</taxon>
        <taxon>Coffeeae</taxon>
        <taxon>Coffea</taxon>
    </lineage>
</organism>
<evidence type="ECO:0000256" key="1">
    <source>
        <dbReference type="SAM" id="MobiDB-lite"/>
    </source>
</evidence>
<name>A0A6P6WAL9_COFAR</name>
<feature type="signal peptide" evidence="2">
    <location>
        <begin position="1"/>
        <end position="27"/>
    </location>
</feature>
<gene>
    <name evidence="5" type="primary">LOC113731302</name>
</gene>
<dbReference type="InterPro" id="IPR044816">
    <property type="entry name" value="BURP"/>
</dbReference>
<feature type="chain" id="PRO_5046292948" evidence="2">
    <location>
        <begin position="28"/>
        <end position="344"/>
    </location>
</feature>
<dbReference type="RefSeq" id="XP_027112284.2">
    <property type="nucleotide sequence ID" value="XM_027256483.2"/>
</dbReference>
<dbReference type="GeneID" id="113731302"/>
<reference evidence="4" key="1">
    <citation type="journal article" date="2025" name="Foods">
        <title>Unveiling the Microbial Signatures of Arabica Coffee Cherries: Insights into Ripeness Specific Diversity, Functional Traits, and Implications for Quality and Safety.</title>
        <authorList>
            <consortium name="RefSeq"/>
            <person name="Tenea G.N."/>
            <person name="Cifuentes V."/>
            <person name="Reyes P."/>
            <person name="Cevallos-Vallejos M."/>
        </authorList>
    </citation>
    <scope>NUCLEOTIDE SEQUENCE [LARGE SCALE GENOMIC DNA]</scope>
</reference>
<dbReference type="SMART" id="SM01045">
    <property type="entry name" value="BURP"/>
    <property type="match status" value="1"/>
</dbReference>